<reference evidence="4" key="1">
    <citation type="submission" date="2023-07" db="EMBL/GenBank/DDBJ databases">
        <title>Brevundimonas soil sp. nov., isolated from the soil of chemical plant.</title>
        <authorList>
            <person name="Wu N."/>
        </authorList>
    </citation>
    <scope>NUCLEOTIDE SEQUENCE</scope>
    <source>
        <strain evidence="4">XZ-24</strain>
    </source>
</reference>
<evidence type="ECO:0000313" key="5">
    <source>
        <dbReference type="Proteomes" id="UP001169063"/>
    </source>
</evidence>
<keyword evidence="2" id="KW-0732">Signal</keyword>
<dbReference type="SUPFAM" id="SSF103515">
    <property type="entry name" value="Autotransporter"/>
    <property type="match status" value="1"/>
</dbReference>
<sequence>MRKLLAAAVALAPLAIASGAAAEVVISNARTTPITTGNATGSGADSVRIANGGSITLTSGTAVTVNSNNNFTIDSGGTITFENSGDGSTAVLVNGGVTADITLGGSIRLTDTQGSNTDTDNDGDLDGAFATGTGRFGLRVTGPDPLTGDISLARNSSIILEGNSSAGVSVETGLVGDFSSRATISVLGNDNFGIHLLGPVSGNVTIGGAVAATGPGSTSVSIEGDIGGSAVVDGVLTTTGFRYSTRPSQTFIERLDGDDLGLGGPALRIAGDIAGGLLLDRAQPNLDPDEDDEDNDGITDSSETTAVITSYGPAAAVLIGSDSRAITLGEVGTGDRAYAFINRGSIAGHGVFDGFTGIGVQIGDGQAVTLMGGLRNEGEIVGDGFRASTTAILINSGATVPAIVNTGTILSESYFDGAAFSATGIHIAAGAGVTSFANTGVLDANRLGEDGDARAFVDEAGTVTSITNSGKIRATIFPTDDSDDDDDADIDPGNEEITGQAIALDLRANTTGVSIVQTGVNDGDDGDDDVADPDGDSDGVDDADEPVIQGDILFGSGDDTLDVQNGFVTGAMAFGDGQDQLLISGGSVVRGAVTDTDGLLDINLTSGTLEARQATTTTISSLNVGSGGSLLVSIDAANNIVGGFNVTGAANFATGAAVGVRFTSLLQDPTRFVIVQAGTLTAGALDDDLISTNSPYLFVTQAGTDVGAGQVYVDVRRRTAAEAGLNGAETSALDAVYNALGSDSALRNYFLDQTTRENFINAFEQMLPDHSGGPLMSLAAGVDSVTRALAGRGYPAQPGQTSAWLQEINFYADKDKDQAYGFRSEGFGFAGGIERGTAMGAVGVSVAFTSSDLEDPEAEAEEQLSASLLELGLYWRAQGQRWTTWARVAGGYASFDSTRQFVVTGINRRTESSWNGYTLAAAGGASYEHTFGRYSIRPELMVEYFMLSEDSHEESGGGAGFDLGIDSRDGHVLSSTAAVSFGAAFGQNRWFRPEVRLGWKQNISVEAGETTARFLSGGAPFLLTPDTFEGGGPLIGFRLNVGNEMSFLSLEGDAEMIDDYIRYNVLLRATFRF</sequence>
<feature type="region of interest" description="Disordered" evidence="1">
    <location>
        <begin position="517"/>
        <end position="544"/>
    </location>
</feature>
<name>A0ABT8SN31_9CAUL</name>
<feature type="signal peptide" evidence="2">
    <location>
        <begin position="1"/>
        <end position="22"/>
    </location>
</feature>
<evidence type="ECO:0000256" key="2">
    <source>
        <dbReference type="SAM" id="SignalP"/>
    </source>
</evidence>
<dbReference type="EMBL" id="JAUKTR010000004">
    <property type="protein sequence ID" value="MDO1559963.1"/>
    <property type="molecule type" value="Genomic_DNA"/>
</dbReference>
<dbReference type="Pfam" id="PF03797">
    <property type="entry name" value="Autotransporter"/>
    <property type="match status" value="1"/>
</dbReference>
<protein>
    <submittedName>
        <fullName evidence="4">Autotransporter domain-containing protein</fullName>
    </submittedName>
</protein>
<evidence type="ECO:0000313" key="4">
    <source>
        <dbReference type="EMBL" id="MDO1559963.1"/>
    </source>
</evidence>
<evidence type="ECO:0000256" key="1">
    <source>
        <dbReference type="SAM" id="MobiDB-lite"/>
    </source>
</evidence>
<dbReference type="SMART" id="SM00869">
    <property type="entry name" value="Autotransporter"/>
    <property type="match status" value="1"/>
</dbReference>
<keyword evidence="5" id="KW-1185">Reference proteome</keyword>
<feature type="compositionally biased region" description="Acidic residues" evidence="1">
    <location>
        <begin position="522"/>
        <end position="544"/>
    </location>
</feature>
<accession>A0ABT8SN31</accession>
<dbReference type="RefSeq" id="WP_302110394.1">
    <property type="nucleotide sequence ID" value="NZ_JAUKTR010000004.1"/>
</dbReference>
<feature type="domain" description="Autotransporter" evidence="3">
    <location>
        <begin position="796"/>
        <end position="1073"/>
    </location>
</feature>
<gene>
    <name evidence="4" type="ORF">Q0812_11055</name>
</gene>
<dbReference type="Gene3D" id="2.40.128.130">
    <property type="entry name" value="Autotransporter beta-domain"/>
    <property type="match status" value="1"/>
</dbReference>
<proteinExistence type="predicted"/>
<feature type="chain" id="PRO_5046038360" evidence="2">
    <location>
        <begin position="23"/>
        <end position="1073"/>
    </location>
</feature>
<feature type="region of interest" description="Disordered" evidence="1">
    <location>
        <begin position="281"/>
        <end position="300"/>
    </location>
</feature>
<dbReference type="Proteomes" id="UP001169063">
    <property type="component" value="Unassembled WGS sequence"/>
</dbReference>
<dbReference type="InterPro" id="IPR036709">
    <property type="entry name" value="Autotransporte_beta_dom_sf"/>
</dbReference>
<organism evidence="4 5">
    <name type="scientific">Peiella sedimenti</name>
    <dbReference type="NCBI Taxonomy" id="3061083"/>
    <lineage>
        <taxon>Bacteria</taxon>
        <taxon>Pseudomonadati</taxon>
        <taxon>Pseudomonadota</taxon>
        <taxon>Alphaproteobacteria</taxon>
        <taxon>Caulobacterales</taxon>
        <taxon>Caulobacteraceae</taxon>
        <taxon>Peiella</taxon>
    </lineage>
</organism>
<evidence type="ECO:0000259" key="3">
    <source>
        <dbReference type="PROSITE" id="PS51208"/>
    </source>
</evidence>
<dbReference type="InterPro" id="IPR005546">
    <property type="entry name" value="Autotransporte_beta"/>
</dbReference>
<dbReference type="PROSITE" id="PS51208">
    <property type="entry name" value="AUTOTRANSPORTER"/>
    <property type="match status" value="1"/>
</dbReference>
<comment type="caution">
    <text evidence="4">The sequence shown here is derived from an EMBL/GenBank/DDBJ whole genome shotgun (WGS) entry which is preliminary data.</text>
</comment>
<feature type="compositionally biased region" description="Acidic residues" evidence="1">
    <location>
        <begin position="287"/>
        <end position="297"/>
    </location>
</feature>